<organism evidence="7 8">
    <name type="scientific">Methylomonas denitrificans</name>
    <dbReference type="NCBI Taxonomy" id="1538553"/>
    <lineage>
        <taxon>Bacteria</taxon>
        <taxon>Pseudomonadati</taxon>
        <taxon>Pseudomonadota</taxon>
        <taxon>Gammaproteobacteria</taxon>
        <taxon>Methylococcales</taxon>
        <taxon>Methylococcaceae</taxon>
        <taxon>Methylomonas</taxon>
    </lineage>
</organism>
<dbReference type="GO" id="GO:0016618">
    <property type="term" value="F:hydroxypyruvate reductase [NAD(P)H] activity"/>
    <property type="evidence" value="ECO:0007669"/>
    <property type="project" value="TreeGrafter"/>
</dbReference>
<dbReference type="Pfam" id="PF02826">
    <property type="entry name" value="2-Hacid_dh_C"/>
    <property type="match status" value="1"/>
</dbReference>
<dbReference type="AlphaFoldDB" id="A0A140E3E0"/>
<evidence type="ECO:0000256" key="3">
    <source>
        <dbReference type="ARBA" id="ARBA00023027"/>
    </source>
</evidence>
<dbReference type="SUPFAM" id="SSF52283">
    <property type="entry name" value="Formate/glycerate dehydrogenase catalytic domain-like"/>
    <property type="match status" value="1"/>
</dbReference>
<dbReference type="PANTHER" id="PTHR10996:SF283">
    <property type="entry name" value="GLYOXYLATE_HYDROXYPYRUVATE REDUCTASE B"/>
    <property type="match status" value="1"/>
</dbReference>
<feature type="domain" description="D-isomer specific 2-hydroxyacid dehydrogenase catalytic" evidence="5">
    <location>
        <begin position="16"/>
        <end position="322"/>
    </location>
</feature>
<dbReference type="InterPro" id="IPR050223">
    <property type="entry name" value="D-isomer_2-hydroxyacid_DH"/>
</dbReference>
<evidence type="ECO:0000256" key="1">
    <source>
        <dbReference type="ARBA" id="ARBA00005854"/>
    </source>
</evidence>
<dbReference type="InterPro" id="IPR006140">
    <property type="entry name" value="D-isomer_DH_NAD-bd"/>
</dbReference>
<evidence type="ECO:0000313" key="8">
    <source>
        <dbReference type="Proteomes" id="UP000030512"/>
    </source>
</evidence>
<comment type="similarity">
    <text evidence="1 4">Belongs to the D-isomer specific 2-hydroxyacid dehydrogenase family.</text>
</comment>
<gene>
    <name evidence="7" type="ORF">JT25_000175</name>
</gene>
<dbReference type="OrthoDB" id="9805416at2"/>
<dbReference type="RefSeq" id="WP_036274734.1">
    <property type="nucleotide sequence ID" value="NZ_CP014476.1"/>
</dbReference>
<feature type="domain" description="D-isomer specific 2-hydroxyacid dehydrogenase NAD-binding" evidence="6">
    <location>
        <begin position="111"/>
        <end position="291"/>
    </location>
</feature>
<dbReference type="CDD" id="cd05301">
    <property type="entry name" value="GDH"/>
    <property type="match status" value="1"/>
</dbReference>
<evidence type="ECO:0000313" key="7">
    <source>
        <dbReference type="EMBL" id="AMK74914.1"/>
    </source>
</evidence>
<dbReference type="STRING" id="1538553.JT25_000175"/>
<dbReference type="GO" id="GO:0030267">
    <property type="term" value="F:glyoxylate reductase (NADPH) activity"/>
    <property type="evidence" value="ECO:0007669"/>
    <property type="project" value="TreeGrafter"/>
</dbReference>
<dbReference type="Pfam" id="PF00389">
    <property type="entry name" value="2-Hacid_dh"/>
    <property type="match status" value="1"/>
</dbReference>
<keyword evidence="8" id="KW-1185">Reference proteome</keyword>
<dbReference type="InterPro" id="IPR006139">
    <property type="entry name" value="D-isomer_2_OHA_DH_cat_dom"/>
</dbReference>
<dbReference type="KEGG" id="mdn:JT25_000175"/>
<dbReference type="GO" id="GO:0051287">
    <property type="term" value="F:NAD binding"/>
    <property type="evidence" value="ECO:0007669"/>
    <property type="project" value="InterPro"/>
</dbReference>
<dbReference type="FunFam" id="3.40.50.720:FF:000203">
    <property type="entry name" value="D-3-phosphoglycerate dehydrogenase (SerA)"/>
    <property type="match status" value="1"/>
</dbReference>
<evidence type="ECO:0000256" key="2">
    <source>
        <dbReference type="ARBA" id="ARBA00023002"/>
    </source>
</evidence>
<dbReference type="InterPro" id="IPR036291">
    <property type="entry name" value="NAD(P)-bd_dom_sf"/>
</dbReference>
<reference evidence="7 8" key="1">
    <citation type="journal article" date="2015" name="Environ. Microbiol.">
        <title>Methane oxidation coupled to nitrate reduction under hypoxia by the Gammaproteobacterium Methylomonas denitrificans, sp. nov. type strain FJG1.</title>
        <authorList>
            <person name="Kits K.D."/>
            <person name="Klotz M.G."/>
            <person name="Stein L.Y."/>
        </authorList>
    </citation>
    <scope>NUCLEOTIDE SEQUENCE [LARGE SCALE GENOMIC DNA]</scope>
    <source>
        <strain evidence="7 8">FJG1</strain>
    </source>
</reference>
<keyword evidence="2 4" id="KW-0560">Oxidoreductase</keyword>
<dbReference type="SUPFAM" id="SSF51735">
    <property type="entry name" value="NAD(P)-binding Rossmann-fold domains"/>
    <property type="match status" value="1"/>
</dbReference>
<sequence length="323" mass="34794">MNKPKVLISRRWPASVEAKLQALYDVTLNTDDHPFSADEFRAALQDYDAVCPSVCDSLPAEVLNVANKRCKILGNFGVGYNHIDIAAAKQQGLIVTNTPGVLTQSTADIAMTLLLMSARRGAEGDRLVRAGQWTGWCPTHMMSSDVTGATLGLIGFGRIAQAMARKAHHGFGMKILYLKPSPADPAIVDELQAERCDTLEALLPQCDYVSLHCPGGNETRHLINENTLNLMKPSAHLINTARGDVVDSKALIKALQEKRIAGAGLDVYEGEPNIDPGFLTLDNAALLPHLGSATIATRTAMGEKVLANLRAYFSGAELPDRVV</sequence>
<evidence type="ECO:0000259" key="5">
    <source>
        <dbReference type="Pfam" id="PF00389"/>
    </source>
</evidence>
<proteinExistence type="inferred from homology"/>
<evidence type="ECO:0000259" key="6">
    <source>
        <dbReference type="Pfam" id="PF02826"/>
    </source>
</evidence>
<dbReference type="Proteomes" id="UP000030512">
    <property type="component" value="Chromosome"/>
</dbReference>
<dbReference type="GO" id="GO:0005829">
    <property type="term" value="C:cytosol"/>
    <property type="evidence" value="ECO:0007669"/>
    <property type="project" value="TreeGrafter"/>
</dbReference>
<keyword evidence="3" id="KW-0520">NAD</keyword>
<accession>A0A140E3E0</accession>
<evidence type="ECO:0000256" key="4">
    <source>
        <dbReference type="RuleBase" id="RU003719"/>
    </source>
</evidence>
<name>A0A140E3E0_9GAMM</name>
<dbReference type="PANTHER" id="PTHR10996">
    <property type="entry name" value="2-HYDROXYACID DEHYDROGENASE-RELATED"/>
    <property type="match status" value="1"/>
</dbReference>
<dbReference type="Gene3D" id="3.40.50.720">
    <property type="entry name" value="NAD(P)-binding Rossmann-like Domain"/>
    <property type="match status" value="2"/>
</dbReference>
<dbReference type="EMBL" id="CP014476">
    <property type="protein sequence ID" value="AMK74914.1"/>
    <property type="molecule type" value="Genomic_DNA"/>
</dbReference>
<protein>
    <submittedName>
        <fullName evidence="7">D-glycerate dehydrogenase</fullName>
    </submittedName>
</protein>